<dbReference type="AlphaFoldDB" id="A0A7G2CGG6"/>
<dbReference type="SUPFAM" id="SSF54928">
    <property type="entry name" value="RNA-binding domain, RBD"/>
    <property type="match status" value="1"/>
</dbReference>
<dbReference type="SMART" id="SM00360">
    <property type="entry name" value="RRM"/>
    <property type="match status" value="1"/>
</dbReference>
<name>A0A7G2CGG6_9TRYP</name>
<dbReference type="InterPro" id="IPR012677">
    <property type="entry name" value="Nucleotide-bd_a/b_plait_sf"/>
</dbReference>
<feature type="region of interest" description="Disordered" evidence="4">
    <location>
        <begin position="336"/>
        <end position="355"/>
    </location>
</feature>
<dbReference type="VEuPathDB" id="TriTrypDB:ADEAN_000554700"/>
<feature type="region of interest" description="Disordered" evidence="4">
    <location>
        <begin position="147"/>
        <end position="186"/>
    </location>
</feature>
<dbReference type="EMBL" id="LR877154">
    <property type="protein sequence ID" value="CAD2218061.1"/>
    <property type="molecule type" value="Genomic_DNA"/>
</dbReference>
<gene>
    <name evidence="6" type="ORF">ADEAN_000554700</name>
</gene>
<dbReference type="PANTHER" id="PTHR24012">
    <property type="entry name" value="RNA BINDING PROTEIN"/>
    <property type="match status" value="1"/>
</dbReference>
<dbReference type="OrthoDB" id="272703at2759"/>
<dbReference type="GO" id="GO:0003723">
    <property type="term" value="F:RNA binding"/>
    <property type="evidence" value="ECO:0007669"/>
    <property type="project" value="UniProtKB-UniRule"/>
</dbReference>
<keyword evidence="2 3" id="KW-0694">RNA-binding</keyword>
<organism evidence="6 7">
    <name type="scientific">Angomonas deanei</name>
    <dbReference type="NCBI Taxonomy" id="59799"/>
    <lineage>
        <taxon>Eukaryota</taxon>
        <taxon>Discoba</taxon>
        <taxon>Euglenozoa</taxon>
        <taxon>Kinetoplastea</taxon>
        <taxon>Metakinetoplastina</taxon>
        <taxon>Trypanosomatida</taxon>
        <taxon>Trypanosomatidae</taxon>
        <taxon>Strigomonadinae</taxon>
        <taxon>Angomonas</taxon>
    </lineage>
</organism>
<evidence type="ECO:0000259" key="5">
    <source>
        <dbReference type="PROSITE" id="PS50102"/>
    </source>
</evidence>
<dbReference type="Pfam" id="PF00076">
    <property type="entry name" value="RRM_1"/>
    <property type="match status" value="2"/>
</dbReference>
<evidence type="ECO:0000313" key="7">
    <source>
        <dbReference type="Proteomes" id="UP000515908"/>
    </source>
</evidence>
<keyword evidence="1" id="KW-0677">Repeat</keyword>
<feature type="domain" description="RRM" evidence="5">
    <location>
        <begin position="1"/>
        <end position="51"/>
    </location>
</feature>
<proteinExistence type="predicted"/>
<sequence length="355" mass="38707">MLDAATGKSKGFGFVLFSSEEEGKAAYDALNRKGVRCCGHNFTLVIYPSEHDGKNADVASRALYIRNVPLSATKEQIEVFLNSFGHLTYCAIREDHYGNPVWVIYAEYETLEAAKNALSKIHGNNTFFQNSVPLLAKFEDTNYAKVERRKRREESNAQVSNSGTIFPPPRPDGHSATGSMEHKGSLTSPPQYYFNPSQSSFPYSAFNSFPSATSDPFFYEQMHYAMNSHAQQAETGMAFPMSMPSNLLHPTPGYCYTLGESGQQIFIPASTLSPSTSPPLVDPHSAPQFYPRHQATDSFPGKSPAGGGDTLLQPQTGNSVFLNGSHQYVLCGENVSPAPSNSTSNNNTLLQGSGV</sequence>
<evidence type="ECO:0000256" key="1">
    <source>
        <dbReference type="ARBA" id="ARBA00022737"/>
    </source>
</evidence>
<feature type="compositionally biased region" description="Low complexity" evidence="4">
    <location>
        <begin position="336"/>
        <end position="348"/>
    </location>
</feature>
<keyword evidence="7" id="KW-1185">Reference proteome</keyword>
<dbReference type="Proteomes" id="UP000515908">
    <property type="component" value="Chromosome 10"/>
</dbReference>
<dbReference type="CDD" id="cd00590">
    <property type="entry name" value="RRM_SF"/>
    <property type="match status" value="1"/>
</dbReference>
<dbReference type="InterPro" id="IPR035979">
    <property type="entry name" value="RBD_domain_sf"/>
</dbReference>
<evidence type="ECO:0000313" key="6">
    <source>
        <dbReference type="EMBL" id="CAD2218061.1"/>
    </source>
</evidence>
<evidence type="ECO:0000256" key="4">
    <source>
        <dbReference type="SAM" id="MobiDB-lite"/>
    </source>
</evidence>
<reference evidence="6 7" key="1">
    <citation type="submission" date="2020-08" db="EMBL/GenBank/DDBJ databases">
        <authorList>
            <person name="Newling K."/>
            <person name="Davey J."/>
            <person name="Forrester S."/>
        </authorList>
    </citation>
    <scope>NUCLEOTIDE SEQUENCE [LARGE SCALE GENOMIC DNA]</scope>
    <source>
        <strain evidence="7">Crithidia deanei Carvalho (ATCC PRA-265)</strain>
    </source>
</reference>
<dbReference type="Gene3D" id="3.30.70.330">
    <property type="match status" value="2"/>
</dbReference>
<feature type="domain" description="RRM" evidence="5">
    <location>
        <begin position="61"/>
        <end position="141"/>
    </location>
</feature>
<evidence type="ECO:0000256" key="2">
    <source>
        <dbReference type="ARBA" id="ARBA00022884"/>
    </source>
</evidence>
<feature type="region of interest" description="Disordered" evidence="4">
    <location>
        <begin position="274"/>
        <end position="318"/>
    </location>
</feature>
<dbReference type="PROSITE" id="PS50102">
    <property type="entry name" value="RRM"/>
    <property type="match status" value="2"/>
</dbReference>
<evidence type="ECO:0000256" key="3">
    <source>
        <dbReference type="PROSITE-ProRule" id="PRU00176"/>
    </source>
</evidence>
<protein>
    <submittedName>
        <fullName evidence="6">RNA recognition motif. (A.k.a. RRM, RBD, or RNP domain), putative</fullName>
    </submittedName>
</protein>
<dbReference type="InterPro" id="IPR000504">
    <property type="entry name" value="RRM_dom"/>
</dbReference>
<accession>A0A7G2CGG6</accession>